<dbReference type="InterPro" id="IPR002145">
    <property type="entry name" value="CopG"/>
</dbReference>
<reference evidence="2 3" key="1">
    <citation type="submission" date="2019-10" db="EMBL/GenBank/DDBJ databases">
        <title>Draft whole-genome sequence of the purple nonsulfur photosynthetic bacterium Roseospira navarrensis DSM 15114.</title>
        <authorList>
            <person name="Kyndt J.A."/>
            <person name="Meyer T.E."/>
        </authorList>
    </citation>
    <scope>NUCLEOTIDE SEQUENCE [LARGE SCALE GENOMIC DNA]</scope>
    <source>
        <strain evidence="2 3">DSM 15114</strain>
    </source>
</reference>
<sequence>MTTLTIRLPEDMAARLEDLARTKGTSMDALIEDMSRQALLAWDAESRFRARAGRADLEAARSVLDRLDRADGSGGGA</sequence>
<dbReference type="RefSeq" id="WP_153341959.1">
    <property type="nucleotide sequence ID" value="NZ_WIVE01000010.1"/>
</dbReference>
<dbReference type="AlphaFoldDB" id="A0A7X1ZCS5"/>
<dbReference type="EMBL" id="WIVE01000010">
    <property type="protein sequence ID" value="MQX35952.1"/>
    <property type="molecule type" value="Genomic_DNA"/>
</dbReference>
<dbReference type="OrthoDB" id="598413at2"/>
<keyword evidence="3" id="KW-1185">Reference proteome</keyword>
<gene>
    <name evidence="2" type="ORF">GHC57_05405</name>
</gene>
<proteinExistence type="predicted"/>
<evidence type="ECO:0000313" key="2">
    <source>
        <dbReference type="EMBL" id="MQX35952.1"/>
    </source>
</evidence>
<accession>A0A7X1ZCS5</accession>
<dbReference type="Proteomes" id="UP000434582">
    <property type="component" value="Unassembled WGS sequence"/>
</dbReference>
<comment type="caution">
    <text evidence="2">The sequence shown here is derived from an EMBL/GenBank/DDBJ whole genome shotgun (WGS) entry which is preliminary data.</text>
</comment>
<protein>
    <submittedName>
        <fullName evidence="2">Ribbon-helix-helix protein, CopG family</fullName>
    </submittedName>
</protein>
<name>A0A7X1ZCS5_9PROT</name>
<dbReference type="SUPFAM" id="SSF47598">
    <property type="entry name" value="Ribbon-helix-helix"/>
    <property type="match status" value="1"/>
</dbReference>
<evidence type="ECO:0000313" key="3">
    <source>
        <dbReference type="Proteomes" id="UP000434582"/>
    </source>
</evidence>
<evidence type="ECO:0000259" key="1">
    <source>
        <dbReference type="Pfam" id="PF01402"/>
    </source>
</evidence>
<dbReference type="Pfam" id="PF01402">
    <property type="entry name" value="RHH_1"/>
    <property type="match status" value="1"/>
</dbReference>
<dbReference type="GO" id="GO:0006355">
    <property type="term" value="P:regulation of DNA-templated transcription"/>
    <property type="evidence" value="ECO:0007669"/>
    <property type="project" value="InterPro"/>
</dbReference>
<dbReference type="InterPro" id="IPR010985">
    <property type="entry name" value="Ribbon_hlx_hlx"/>
</dbReference>
<feature type="domain" description="Ribbon-helix-helix protein CopG" evidence="1">
    <location>
        <begin position="4"/>
        <end position="39"/>
    </location>
</feature>
<dbReference type="CDD" id="cd21631">
    <property type="entry name" value="RHH_CopG_NikR-like"/>
    <property type="match status" value="1"/>
</dbReference>
<organism evidence="2 3">
    <name type="scientific">Roseospira navarrensis</name>
    <dbReference type="NCBI Taxonomy" id="140058"/>
    <lineage>
        <taxon>Bacteria</taxon>
        <taxon>Pseudomonadati</taxon>
        <taxon>Pseudomonadota</taxon>
        <taxon>Alphaproteobacteria</taxon>
        <taxon>Rhodospirillales</taxon>
        <taxon>Rhodospirillaceae</taxon>
        <taxon>Roseospira</taxon>
    </lineage>
</organism>